<dbReference type="KEGG" id="fsn:GS03_00785"/>
<organism evidence="2 3">
    <name type="scientific">Flavobacterium sangjuense</name>
    <dbReference type="NCBI Taxonomy" id="2518177"/>
    <lineage>
        <taxon>Bacteria</taxon>
        <taxon>Pseudomonadati</taxon>
        <taxon>Bacteroidota</taxon>
        <taxon>Flavobacteriia</taxon>
        <taxon>Flavobacteriales</taxon>
        <taxon>Flavobacteriaceae</taxon>
        <taxon>Flavobacterium</taxon>
    </lineage>
</organism>
<dbReference type="Pfam" id="PF14109">
    <property type="entry name" value="GldH_lipo"/>
    <property type="match status" value="1"/>
</dbReference>
<dbReference type="EMBL" id="CP038810">
    <property type="protein sequence ID" value="QBZ97299.1"/>
    <property type="molecule type" value="Genomic_DNA"/>
</dbReference>
<feature type="chain" id="PRO_5020899233" description="Gliding motility lipoprotein GldH" evidence="1">
    <location>
        <begin position="23"/>
        <end position="154"/>
    </location>
</feature>
<keyword evidence="1" id="KW-0732">Signal</keyword>
<keyword evidence="3" id="KW-1185">Reference proteome</keyword>
<feature type="signal peptide" evidence="1">
    <location>
        <begin position="1"/>
        <end position="22"/>
    </location>
</feature>
<reference evidence="2 3" key="1">
    <citation type="submission" date="2019-04" db="EMBL/GenBank/DDBJ databases">
        <title>Flavobacterium sp. GS03.</title>
        <authorList>
            <person name="Kim H."/>
        </authorList>
    </citation>
    <scope>NUCLEOTIDE SEQUENCE [LARGE SCALE GENOMIC DNA]</scope>
    <source>
        <strain evidence="2 3">GS03</strain>
    </source>
</reference>
<evidence type="ECO:0008006" key="4">
    <source>
        <dbReference type="Google" id="ProtNLM"/>
    </source>
</evidence>
<sequence>MKTKTLLLLSLFAILTSCSKQGQFSQFDTFGEENRWQKSDAKTFEFDITDDSKLYNLTFRFSHVYDYQFASVPINFSIENPAGEKEDHTINLAIKDDNGKELGECAGDVCDLNYKVEENFKLQKGKYKITFSHSFEGPYLPNVIGIGLNVESVK</sequence>
<dbReference type="InterPro" id="IPR020018">
    <property type="entry name" value="Motility-assoc_lipoprot_GldH"/>
</dbReference>
<protein>
    <recommendedName>
        <fullName evidence="4">Gliding motility lipoprotein GldH</fullName>
    </recommendedName>
</protein>
<dbReference type="RefSeq" id="WP_136151267.1">
    <property type="nucleotide sequence ID" value="NZ_CP038810.1"/>
</dbReference>
<name>A0A4P7PR54_9FLAO</name>
<gene>
    <name evidence="2" type="ORF">GS03_00785</name>
</gene>
<evidence type="ECO:0000313" key="2">
    <source>
        <dbReference type="EMBL" id="QBZ97299.1"/>
    </source>
</evidence>
<evidence type="ECO:0000313" key="3">
    <source>
        <dbReference type="Proteomes" id="UP000296862"/>
    </source>
</evidence>
<evidence type="ECO:0000256" key="1">
    <source>
        <dbReference type="SAM" id="SignalP"/>
    </source>
</evidence>
<proteinExistence type="predicted"/>
<dbReference type="Proteomes" id="UP000296862">
    <property type="component" value="Chromosome"/>
</dbReference>
<accession>A0A4P7PR54</accession>
<dbReference type="PROSITE" id="PS51257">
    <property type="entry name" value="PROKAR_LIPOPROTEIN"/>
    <property type="match status" value="1"/>
</dbReference>
<dbReference type="AlphaFoldDB" id="A0A4P7PR54"/>
<dbReference type="OrthoDB" id="1366051at2"/>